<accession>A0A8T0J391</accession>
<dbReference type="EMBL" id="CM026421">
    <property type="protein sequence ID" value="KAG0589506.1"/>
    <property type="molecule type" value="Genomic_DNA"/>
</dbReference>
<keyword evidence="2" id="KW-1185">Reference proteome</keyword>
<dbReference type="AlphaFoldDB" id="A0A8T0J391"/>
<organism evidence="1 2">
    <name type="scientific">Ceratodon purpureus</name>
    <name type="common">Fire moss</name>
    <name type="synonym">Dicranum purpureum</name>
    <dbReference type="NCBI Taxonomy" id="3225"/>
    <lineage>
        <taxon>Eukaryota</taxon>
        <taxon>Viridiplantae</taxon>
        <taxon>Streptophyta</taxon>
        <taxon>Embryophyta</taxon>
        <taxon>Bryophyta</taxon>
        <taxon>Bryophytina</taxon>
        <taxon>Bryopsida</taxon>
        <taxon>Dicranidae</taxon>
        <taxon>Pseudoditrichales</taxon>
        <taxon>Ditrichaceae</taxon>
        <taxon>Ceratodon</taxon>
    </lineage>
</organism>
<proteinExistence type="predicted"/>
<name>A0A8T0J391_CERPU</name>
<comment type="caution">
    <text evidence="1">The sequence shown here is derived from an EMBL/GenBank/DDBJ whole genome shotgun (WGS) entry which is preliminary data.</text>
</comment>
<protein>
    <submittedName>
        <fullName evidence="1">Uncharacterized protein</fullName>
    </submittedName>
</protein>
<evidence type="ECO:0000313" key="1">
    <source>
        <dbReference type="EMBL" id="KAG0589506.1"/>
    </source>
</evidence>
<dbReference type="Proteomes" id="UP000822688">
    <property type="component" value="Chromosome 1"/>
</dbReference>
<gene>
    <name evidence="1" type="ORF">KC19_1G025100</name>
</gene>
<evidence type="ECO:0000313" key="2">
    <source>
        <dbReference type="Proteomes" id="UP000822688"/>
    </source>
</evidence>
<reference evidence="1" key="1">
    <citation type="submission" date="2020-06" db="EMBL/GenBank/DDBJ databases">
        <title>WGS assembly of Ceratodon purpureus strain R40.</title>
        <authorList>
            <person name="Carey S.B."/>
            <person name="Jenkins J."/>
            <person name="Shu S."/>
            <person name="Lovell J.T."/>
            <person name="Sreedasyam A."/>
            <person name="Maumus F."/>
            <person name="Tiley G.P."/>
            <person name="Fernandez-Pozo N."/>
            <person name="Barry K."/>
            <person name="Chen C."/>
            <person name="Wang M."/>
            <person name="Lipzen A."/>
            <person name="Daum C."/>
            <person name="Saski C.A."/>
            <person name="Payton A.C."/>
            <person name="Mcbreen J.C."/>
            <person name="Conrad R.E."/>
            <person name="Kollar L.M."/>
            <person name="Olsson S."/>
            <person name="Huttunen S."/>
            <person name="Landis J.B."/>
            <person name="Wickett N.J."/>
            <person name="Johnson M.G."/>
            <person name="Rensing S.A."/>
            <person name="Grimwood J."/>
            <person name="Schmutz J."/>
            <person name="Mcdaniel S.F."/>
        </authorList>
    </citation>
    <scope>NUCLEOTIDE SEQUENCE</scope>
    <source>
        <strain evidence="1">R40</strain>
    </source>
</reference>
<sequence>MIHEHHAPWQLICTIKIIPSCVITRIIISYQTYLKLMIQKCKRPKSITSNTQFRSSQTYQNTFIRILAYLRAKLVRNLLIPDSNRSRLTHIEFQNSPTANPYLQCEVV</sequence>